<dbReference type="SUPFAM" id="SSF55326">
    <property type="entry name" value="PurM N-terminal domain-like"/>
    <property type="match status" value="1"/>
</dbReference>
<dbReference type="Proteomes" id="UP000029444">
    <property type="component" value="Unassembled WGS sequence"/>
</dbReference>
<dbReference type="InterPro" id="IPR036676">
    <property type="entry name" value="PurM-like_C_sf"/>
</dbReference>
<dbReference type="OrthoDB" id="9767928at2"/>
<evidence type="ECO:0000256" key="4">
    <source>
        <dbReference type="ARBA" id="ARBA00022840"/>
    </source>
</evidence>
<dbReference type="InterPro" id="IPR036188">
    <property type="entry name" value="FAD/NAD-bd_sf"/>
</dbReference>
<dbReference type="InterPro" id="IPR036921">
    <property type="entry name" value="PurM-like_N_sf"/>
</dbReference>
<keyword evidence="1" id="KW-0808">Transferase</keyword>
<evidence type="ECO:0008006" key="11">
    <source>
        <dbReference type="Google" id="ProtNLM"/>
    </source>
</evidence>
<evidence type="ECO:0000313" key="9">
    <source>
        <dbReference type="EMBL" id="KGD63171.1"/>
    </source>
</evidence>
<gene>
    <name evidence="9" type="ORF">Y5S_03550</name>
</gene>
<accession>A0A095SEY6</accession>
<feature type="domain" description="PurM-like C-terminal" evidence="7">
    <location>
        <begin position="542"/>
        <end position="714"/>
    </location>
</feature>
<evidence type="ECO:0000256" key="5">
    <source>
        <dbReference type="ARBA" id="ARBA00023266"/>
    </source>
</evidence>
<dbReference type="SUPFAM" id="SSF56042">
    <property type="entry name" value="PurM C-terminal domain-like"/>
    <property type="match status" value="1"/>
</dbReference>
<protein>
    <recommendedName>
        <fullName evidence="11">Selenide, water dikinase</fullName>
    </recommendedName>
</protein>
<dbReference type="InterPro" id="IPR017584">
    <property type="entry name" value="Pyridine_nucleo_diS_OxRdtase_N"/>
</dbReference>
<evidence type="ECO:0000259" key="7">
    <source>
        <dbReference type="Pfam" id="PF02769"/>
    </source>
</evidence>
<keyword evidence="5" id="KW-0711">Selenium</keyword>
<dbReference type="GO" id="GO:0005524">
    <property type="term" value="F:ATP binding"/>
    <property type="evidence" value="ECO:0007669"/>
    <property type="project" value="UniProtKB-KW"/>
</dbReference>
<reference evidence="9 10" key="1">
    <citation type="submission" date="2012-09" db="EMBL/GenBank/DDBJ databases">
        <title>Genome Sequence of alkane-degrading Bacterium Alcanivorax sp. 19-m-6.</title>
        <authorList>
            <person name="Lai Q."/>
            <person name="Shao Z."/>
        </authorList>
    </citation>
    <scope>NUCLEOTIDE SEQUENCE [LARGE SCALE GENOMIC DNA]</scope>
    <source>
        <strain evidence="9 10">19-m-6</strain>
    </source>
</reference>
<dbReference type="Gene3D" id="3.50.50.100">
    <property type="match status" value="1"/>
</dbReference>
<dbReference type="GO" id="GO:0016491">
    <property type="term" value="F:oxidoreductase activity"/>
    <property type="evidence" value="ECO:0007669"/>
    <property type="project" value="InterPro"/>
</dbReference>
<evidence type="ECO:0000313" key="10">
    <source>
        <dbReference type="Proteomes" id="UP000029444"/>
    </source>
</evidence>
<dbReference type="GO" id="GO:0005737">
    <property type="term" value="C:cytoplasm"/>
    <property type="evidence" value="ECO:0007669"/>
    <property type="project" value="TreeGrafter"/>
</dbReference>
<dbReference type="PANTHER" id="PTHR10256">
    <property type="entry name" value="SELENIDE, WATER DIKINASE"/>
    <property type="match status" value="1"/>
</dbReference>
<keyword evidence="4" id="KW-0067">ATP-binding</keyword>
<evidence type="ECO:0000259" key="6">
    <source>
        <dbReference type="Pfam" id="PF00586"/>
    </source>
</evidence>
<dbReference type="InterPro" id="IPR010918">
    <property type="entry name" value="PurM-like_C_dom"/>
</dbReference>
<dbReference type="RefSeq" id="WP_035234995.1">
    <property type="nucleotide sequence ID" value="NZ_ARXV01000021.1"/>
</dbReference>
<dbReference type="Pfam" id="PF02769">
    <property type="entry name" value="AIRS_C"/>
    <property type="match status" value="1"/>
</dbReference>
<name>A0A095SEY6_9GAMM</name>
<dbReference type="eggNOG" id="COG1252">
    <property type="taxonomic scope" value="Bacteria"/>
</dbReference>
<dbReference type="InterPro" id="IPR016188">
    <property type="entry name" value="PurM-like_N"/>
</dbReference>
<dbReference type="SUPFAM" id="SSF51905">
    <property type="entry name" value="FAD/NAD(P)-binding domain"/>
    <property type="match status" value="2"/>
</dbReference>
<evidence type="ECO:0000256" key="3">
    <source>
        <dbReference type="ARBA" id="ARBA00022777"/>
    </source>
</evidence>
<dbReference type="STRING" id="1177154.Y5S_03550"/>
<keyword evidence="3" id="KW-0418">Kinase</keyword>
<comment type="caution">
    <text evidence="9">The sequence shown here is derived from an EMBL/GenBank/DDBJ whole genome shotgun (WGS) entry which is preliminary data.</text>
</comment>
<dbReference type="PANTHER" id="PTHR10256:SF0">
    <property type="entry name" value="INACTIVE SELENIDE, WATER DIKINASE-LIKE PROTEIN-RELATED"/>
    <property type="match status" value="1"/>
</dbReference>
<dbReference type="AlphaFoldDB" id="A0A095SEY6"/>
<keyword evidence="10" id="KW-1185">Reference proteome</keyword>
<feature type="domain" description="FAD/NAD(P)-binding" evidence="8">
    <location>
        <begin position="8"/>
        <end position="300"/>
    </location>
</feature>
<proteinExistence type="predicted"/>
<dbReference type="GO" id="GO:0016260">
    <property type="term" value="P:selenocysteine biosynthetic process"/>
    <property type="evidence" value="ECO:0007669"/>
    <property type="project" value="TreeGrafter"/>
</dbReference>
<dbReference type="NCBIfam" id="TIGR03169">
    <property type="entry name" value="Nterm_to_SelD"/>
    <property type="match status" value="1"/>
</dbReference>
<evidence type="ECO:0000259" key="8">
    <source>
        <dbReference type="Pfam" id="PF07992"/>
    </source>
</evidence>
<dbReference type="GO" id="GO:0004756">
    <property type="term" value="F:selenide, water dikinase activity"/>
    <property type="evidence" value="ECO:0007669"/>
    <property type="project" value="TreeGrafter"/>
</dbReference>
<feature type="domain" description="PurM-like N-terminal" evidence="6">
    <location>
        <begin position="421"/>
        <end position="528"/>
    </location>
</feature>
<dbReference type="PATRIC" id="fig|1177154.3.peg.3559"/>
<sequence>MPSPANQDLILVGGGHSHCLVLRMLAMQPIPGVRITLVSPEPRSPYSGMLPGLIAGHYSLQQTHVDLYRLCLATGARFVQAAVTHIDNKHRQLQLSDGSLLGYDWLSLDVGATPDLSPLGTDLPEQVVAVKPVSSFYARWTQWINDNQGTLLAVVGGGAGGTEMVLAIAEYYRQHRKMIQLSLISGSTLLPGYPPGVRRKMQARLQQYGIDVLENTVVENQNGNLMANGQPLDRHKILWCTGVRGIPLFEQCELACDERGFVRVNQTLQSLSDTRVFAAGDCAAFPQPLPKAGVYAVRQAKTLAHNLRASIQGQPLKPYRPQRRFLSLLSAGGKDAVASRGGGTPSLAGPMIWRWKDRIDQTFMRKFDTELPPMPTATANPDALHCAGCGAKVGSESLGNALSTLQPHINPGIEAGVDAADDAAVIQWPADHKLVQSLDFFPAFIDEPYRFGRIAALHSLSDLYAMNATPHSALANITLSWNHPRLQGRDMTRLMAGAMYELNQAKCTLVGGHTIEGPQMAAGFTVNGSASPDTLWHKKGARPGDVIILTKPVGSGVQLAAMMHGKKLRGHWLASTLDILLQSNRPAQQAMSRNTVHACTDITGFGLLGHLYEICSQSQVSMAIDIPSVPLLPGTLELIQEGVTSTLSEANRQILMQCQYDDAINDEVLTALCDPQTSGGLVFCIPAAQQDGALQQLAINGVNSTVIGKVLVKDEKNAASIFIN</sequence>
<dbReference type="NCBIfam" id="TIGR00476">
    <property type="entry name" value="selD"/>
    <property type="match status" value="1"/>
</dbReference>
<dbReference type="CDD" id="cd02195">
    <property type="entry name" value="SelD"/>
    <property type="match status" value="1"/>
</dbReference>
<dbReference type="InterPro" id="IPR023753">
    <property type="entry name" value="FAD/NAD-binding_dom"/>
</dbReference>
<organism evidence="9 10">
    <name type="scientific">Alcanivorax nanhaiticus</name>
    <dbReference type="NCBI Taxonomy" id="1177154"/>
    <lineage>
        <taxon>Bacteria</taxon>
        <taxon>Pseudomonadati</taxon>
        <taxon>Pseudomonadota</taxon>
        <taxon>Gammaproteobacteria</taxon>
        <taxon>Oceanospirillales</taxon>
        <taxon>Alcanivoracaceae</taxon>
        <taxon>Alcanivorax</taxon>
    </lineage>
</organism>
<dbReference type="Gene3D" id="3.30.1330.10">
    <property type="entry name" value="PurM-like, N-terminal domain"/>
    <property type="match status" value="1"/>
</dbReference>
<dbReference type="Pfam" id="PF07992">
    <property type="entry name" value="Pyr_redox_2"/>
    <property type="match status" value="1"/>
</dbReference>
<dbReference type="EMBL" id="ARXV01000021">
    <property type="protein sequence ID" value="KGD63171.1"/>
    <property type="molecule type" value="Genomic_DNA"/>
</dbReference>
<dbReference type="InterPro" id="IPR004536">
    <property type="entry name" value="SPS/SelD"/>
</dbReference>
<keyword evidence="2" id="KW-0547">Nucleotide-binding</keyword>
<dbReference type="Gene3D" id="3.90.650.10">
    <property type="entry name" value="PurM-like C-terminal domain"/>
    <property type="match status" value="1"/>
</dbReference>
<dbReference type="eggNOG" id="COG0709">
    <property type="taxonomic scope" value="Bacteria"/>
</dbReference>
<evidence type="ECO:0000256" key="1">
    <source>
        <dbReference type="ARBA" id="ARBA00022679"/>
    </source>
</evidence>
<dbReference type="Pfam" id="PF00586">
    <property type="entry name" value="AIRS"/>
    <property type="match status" value="1"/>
</dbReference>
<evidence type="ECO:0000256" key="2">
    <source>
        <dbReference type="ARBA" id="ARBA00022741"/>
    </source>
</evidence>